<dbReference type="EMBL" id="GG698970">
    <property type="protein sequence ID" value="EEU34107.1"/>
    <property type="molecule type" value="Genomic_DNA"/>
</dbReference>
<dbReference type="VEuPathDB" id="FungiDB:NECHADRAFT_101808"/>
<sequence length="692" mass="76431">MYLSAFPHLLRAPGEDSGPCSSLIIQPSYRTRHIANSFKIPGSRSLTPSTCNANSGGQDTGQCLVLYPDPFFTAQCQFTVDGHVVDLDLDQTLANLSSFLEPVLVNEIKLLSSSNTLPPCASQKGYPPFPPWLLAFFLLKLLLIQYLGNESYPSSSTPFNTKHTLSFGNNQGSNKKPRQDDNDDDDDIYDPDDYGDNGRDHDNNDGETPGGIGVAKGKDKEKALFCCIFHKLDPVRWPICGQRRLTSFAYLLQHLRRQHLIEGHFYCARCRTVWSPKRKDSEALWAAHKRDDDCEEATAADTGRLLPDEYELIKGSKSAGSDWQRWYETWKMLFEDYDAPDTPYSEDVAQGTEASILCKLKRALKKRMSPLPPGALRDQMKALTDSVLEDVFPTYAMRGSANAGPSTAHIQHTPQTIARHRAPATTPASTPALTPAPRPPGPVIYNRMPAGHQAPPPRPAPNTSHQHLPPTGFPANPGLMMPQGGIGTRLPNHRTMNPAPWGNPAFTMPPGQNPRLPVDPTSIPGNPALRPNPSMMNTADPRYRMIARQANFGLMDYGPPTNLGNSMDTIDPSLLTNSGLPNTRSPANPGPSTIPGPSTPTPSNPINIQNHNRNAFRRNNNPNQFDHAAFETTTLRRFKTGGDGYHNGSAIFNRARMKRSDALLLFYHLTREGRDRQKSGRTEASLVHTRNL</sequence>
<feature type="region of interest" description="Disordered" evidence="1">
    <location>
        <begin position="163"/>
        <end position="214"/>
    </location>
</feature>
<evidence type="ECO:0000313" key="2">
    <source>
        <dbReference type="EMBL" id="EEU34107.1"/>
    </source>
</evidence>
<dbReference type="AlphaFoldDB" id="C7ZP93"/>
<gene>
    <name evidence="2" type="ORF">NECHADRAFT_101808</name>
</gene>
<keyword evidence="3" id="KW-1185">Reference proteome</keyword>
<name>C7ZP93_FUSV7</name>
<dbReference type="HOGENOM" id="CLU_397996_0_0_1"/>
<dbReference type="STRING" id="660122.C7ZP93"/>
<dbReference type="GeneID" id="9677659"/>
<organism evidence="2 3">
    <name type="scientific">Fusarium vanettenii (strain ATCC MYA-4622 / CBS 123669 / FGSC 9596 / NRRL 45880 / 77-13-4)</name>
    <name type="common">Fusarium solani subsp. pisi</name>
    <dbReference type="NCBI Taxonomy" id="660122"/>
    <lineage>
        <taxon>Eukaryota</taxon>
        <taxon>Fungi</taxon>
        <taxon>Dikarya</taxon>
        <taxon>Ascomycota</taxon>
        <taxon>Pezizomycotina</taxon>
        <taxon>Sordariomycetes</taxon>
        <taxon>Hypocreomycetidae</taxon>
        <taxon>Hypocreales</taxon>
        <taxon>Nectriaceae</taxon>
        <taxon>Fusarium</taxon>
        <taxon>Fusarium solani species complex</taxon>
        <taxon>Fusarium vanettenii</taxon>
    </lineage>
</organism>
<dbReference type="InParanoid" id="C7ZP93"/>
<feature type="compositionally biased region" description="Acidic residues" evidence="1">
    <location>
        <begin position="181"/>
        <end position="195"/>
    </location>
</feature>
<proteinExistence type="predicted"/>
<dbReference type="Proteomes" id="UP000005206">
    <property type="component" value="Chromosome 10"/>
</dbReference>
<protein>
    <submittedName>
        <fullName evidence="2">Uncharacterized protein</fullName>
    </submittedName>
</protein>
<feature type="region of interest" description="Disordered" evidence="1">
    <location>
        <begin position="578"/>
        <end position="602"/>
    </location>
</feature>
<dbReference type="RefSeq" id="XP_003039820.1">
    <property type="nucleotide sequence ID" value="XM_003039774.1"/>
</dbReference>
<reference evidence="2 3" key="1">
    <citation type="journal article" date="2009" name="PLoS Genet.">
        <title>The genome of Nectria haematococca: contribution of supernumerary chromosomes to gene expansion.</title>
        <authorList>
            <person name="Coleman J.J."/>
            <person name="Rounsley S.D."/>
            <person name="Rodriguez-Carres M."/>
            <person name="Kuo A."/>
            <person name="Wasmann C.C."/>
            <person name="Grimwood J."/>
            <person name="Schmutz J."/>
            <person name="Taga M."/>
            <person name="White G.J."/>
            <person name="Zhou S."/>
            <person name="Schwartz D.C."/>
            <person name="Freitag M."/>
            <person name="Ma L.J."/>
            <person name="Danchin E.G."/>
            <person name="Henrissat B."/>
            <person name="Coutinho P.M."/>
            <person name="Nelson D.R."/>
            <person name="Straney D."/>
            <person name="Napoli C.A."/>
            <person name="Barker B.M."/>
            <person name="Gribskov M."/>
            <person name="Rep M."/>
            <person name="Kroken S."/>
            <person name="Molnar I."/>
            <person name="Rensing C."/>
            <person name="Kennell J.C."/>
            <person name="Zamora J."/>
            <person name="Farman M.L."/>
            <person name="Selker E.U."/>
            <person name="Salamov A."/>
            <person name="Shapiro H."/>
            <person name="Pangilinan J."/>
            <person name="Lindquist E."/>
            <person name="Lamers C."/>
            <person name="Grigoriev I.V."/>
            <person name="Geiser D.M."/>
            <person name="Covert S.F."/>
            <person name="Temporini E."/>
            <person name="Vanetten H.D."/>
        </authorList>
    </citation>
    <scope>NUCLEOTIDE SEQUENCE [LARGE SCALE GENOMIC DNA]</scope>
    <source>
        <strain evidence="3">ATCC MYA-4622 / CBS 123669 / FGSC 9596 / NRRL 45880 / 77-13-4</strain>
    </source>
</reference>
<evidence type="ECO:0000256" key="1">
    <source>
        <dbReference type="SAM" id="MobiDB-lite"/>
    </source>
</evidence>
<feature type="compositionally biased region" description="Polar residues" evidence="1">
    <location>
        <begin position="163"/>
        <end position="174"/>
    </location>
</feature>
<accession>C7ZP93</accession>
<feature type="compositionally biased region" description="Low complexity" evidence="1">
    <location>
        <begin position="423"/>
        <end position="433"/>
    </location>
</feature>
<dbReference type="KEGG" id="nhe:NECHADRAFT_101808"/>
<dbReference type="OMA" id="LVMACND"/>
<feature type="compositionally biased region" description="Pro residues" evidence="1">
    <location>
        <begin position="588"/>
        <end position="602"/>
    </location>
</feature>
<dbReference type="OrthoDB" id="3564303at2759"/>
<feature type="region of interest" description="Disordered" evidence="1">
    <location>
        <begin position="418"/>
        <end position="472"/>
    </location>
</feature>
<evidence type="ECO:0000313" key="3">
    <source>
        <dbReference type="Proteomes" id="UP000005206"/>
    </source>
</evidence>